<dbReference type="PANTHER" id="PTHR14614:SF162">
    <property type="entry name" value="EXPRESSED PROTEIN"/>
    <property type="match status" value="1"/>
</dbReference>
<proteinExistence type="predicted"/>
<dbReference type="Pfam" id="PF10294">
    <property type="entry name" value="Methyltransf_16"/>
    <property type="match status" value="1"/>
</dbReference>
<evidence type="ECO:0000313" key="1">
    <source>
        <dbReference type="EMBL" id="KAF5338664.1"/>
    </source>
</evidence>
<dbReference type="Gene3D" id="3.40.50.150">
    <property type="entry name" value="Vaccinia Virus protein VP39"/>
    <property type="match status" value="1"/>
</dbReference>
<gene>
    <name evidence="1" type="ORF">D9611_012800</name>
</gene>
<dbReference type="PANTHER" id="PTHR14614">
    <property type="entry name" value="HEPATOCELLULAR CARCINOMA-ASSOCIATED ANTIGEN"/>
    <property type="match status" value="1"/>
</dbReference>
<accession>A0A8H5CCD0</accession>
<dbReference type="GO" id="GO:0005737">
    <property type="term" value="C:cytoplasm"/>
    <property type="evidence" value="ECO:0007669"/>
    <property type="project" value="TreeGrafter"/>
</dbReference>
<reference evidence="1 2" key="1">
    <citation type="journal article" date="2020" name="ISME J.">
        <title>Uncovering the hidden diversity of litter-decomposition mechanisms in mushroom-forming fungi.</title>
        <authorList>
            <person name="Floudas D."/>
            <person name="Bentzer J."/>
            <person name="Ahren D."/>
            <person name="Johansson T."/>
            <person name="Persson P."/>
            <person name="Tunlid A."/>
        </authorList>
    </citation>
    <scope>NUCLEOTIDE SEQUENCE [LARGE SCALE GENOMIC DNA]</scope>
    <source>
        <strain evidence="1 2">CBS 175.51</strain>
    </source>
</reference>
<evidence type="ECO:0008006" key="3">
    <source>
        <dbReference type="Google" id="ProtNLM"/>
    </source>
</evidence>
<dbReference type="SUPFAM" id="SSF53335">
    <property type="entry name" value="S-adenosyl-L-methionine-dependent methyltransferases"/>
    <property type="match status" value="1"/>
</dbReference>
<sequence length="445" mass="48655">MFFYLSFIRPPPTKAPVNNTLLITPQIANDLRTESCTTDHELFYDWVRVEDGADIQTRAAVHARRASAKKPTMTKLTTWKAANAYKEVPVPLPPSVREGQKYKLVLAAVPIGPVGPNASAPANTLPPSTGRILLDDERLGRWHPLSVSSMPVLFTYQSRGAPKQEEIERTYEFRITGSDAEASASANLTLEEISTQLKGLQLEVPKDCAPGKSRDVRLVIREQTSFDLDKKIWDSGIGMSAWLVQWLNRRFPAPRAAQKGNVAVGEAATRLKDILNSPDAINVLELGAGVGIVALVLAALRSRLADADDKILTTDLESALPLLNHTIEFNASAISPRISVKTGVLDWDESLAEQLPEQDSFDLVVMADVAYNHDSFSSLVKILSGLQTMDPAKKPCFVLGYKERDAAERTLWELTEAVGIKFVQIGSVPGHAAGDAPVEIWVAQS</sequence>
<organism evidence="1 2">
    <name type="scientific">Ephemerocybe angulata</name>
    <dbReference type="NCBI Taxonomy" id="980116"/>
    <lineage>
        <taxon>Eukaryota</taxon>
        <taxon>Fungi</taxon>
        <taxon>Dikarya</taxon>
        <taxon>Basidiomycota</taxon>
        <taxon>Agaricomycotina</taxon>
        <taxon>Agaricomycetes</taxon>
        <taxon>Agaricomycetidae</taxon>
        <taxon>Agaricales</taxon>
        <taxon>Agaricineae</taxon>
        <taxon>Psathyrellaceae</taxon>
        <taxon>Ephemerocybe</taxon>
    </lineage>
</organism>
<dbReference type="AlphaFoldDB" id="A0A8H5CCD0"/>
<dbReference type="OrthoDB" id="413520at2759"/>
<dbReference type="Proteomes" id="UP000541558">
    <property type="component" value="Unassembled WGS sequence"/>
</dbReference>
<comment type="caution">
    <text evidence="1">The sequence shown here is derived from an EMBL/GenBank/DDBJ whole genome shotgun (WGS) entry which is preliminary data.</text>
</comment>
<keyword evidence="2" id="KW-1185">Reference proteome</keyword>
<protein>
    <recommendedName>
        <fullName evidence="3">Methyltransferase-domain-containing protein</fullName>
    </recommendedName>
</protein>
<dbReference type="GO" id="GO:0008757">
    <property type="term" value="F:S-adenosylmethionine-dependent methyltransferase activity"/>
    <property type="evidence" value="ECO:0007669"/>
    <property type="project" value="UniProtKB-ARBA"/>
</dbReference>
<dbReference type="GO" id="GO:0005634">
    <property type="term" value="C:nucleus"/>
    <property type="evidence" value="ECO:0007669"/>
    <property type="project" value="TreeGrafter"/>
</dbReference>
<dbReference type="EMBL" id="JAACJK010000012">
    <property type="protein sequence ID" value="KAF5338664.1"/>
    <property type="molecule type" value="Genomic_DNA"/>
</dbReference>
<dbReference type="InterPro" id="IPR029063">
    <property type="entry name" value="SAM-dependent_MTases_sf"/>
</dbReference>
<evidence type="ECO:0000313" key="2">
    <source>
        <dbReference type="Proteomes" id="UP000541558"/>
    </source>
</evidence>
<dbReference type="CDD" id="cd02440">
    <property type="entry name" value="AdoMet_MTases"/>
    <property type="match status" value="1"/>
</dbReference>
<dbReference type="InterPro" id="IPR019410">
    <property type="entry name" value="Methyltransf_16"/>
</dbReference>
<name>A0A8H5CCD0_9AGAR</name>